<organism evidence="2 3">
    <name type="scientific">Massilia genomosp. 1</name>
    <dbReference type="NCBI Taxonomy" id="2609280"/>
    <lineage>
        <taxon>Bacteria</taxon>
        <taxon>Pseudomonadati</taxon>
        <taxon>Pseudomonadota</taxon>
        <taxon>Betaproteobacteria</taxon>
        <taxon>Burkholderiales</taxon>
        <taxon>Oxalobacteraceae</taxon>
        <taxon>Telluria group</taxon>
        <taxon>Massilia</taxon>
    </lineage>
</organism>
<dbReference type="EMBL" id="WHJF01000269">
    <property type="protein sequence ID" value="NHZ67091.1"/>
    <property type="molecule type" value="Genomic_DNA"/>
</dbReference>
<reference evidence="2 3" key="1">
    <citation type="submission" date="2019-10" db="EMBL/GenBank/DDBJ databases">
        <title>Taxonomy of Antarctic Massilia spp.: description of Massilia rubra sp. nov., Massilia aquatica sp. nov., Massilia mucilaginosa sp. nov., Massilia frigida sp. nov. isolated from streams, lakes and regoliths.</title>
        <authorList>
            <person name="Holochova P."/>
            <person name="Sedlacek I."/>
            <person name="Kralova S."/>
            <person name="Maslanova I."/>
            <person name="Busse H.-J."/>
            <person name="Stankova E."/>
            <person name="Vrbovska V."/>
            <person name="Kovarovic V."/>
            <person name="Bartak M."/>
            <person name="Svec P."/>
            <person name="Pantucek R."/>
        </authorList>
    </citation>
    <scope>NUCLEOTIDE SEQUENCE [LARGE SCALE GENOMIC DNA]</scope>
    <source>
        <strain evidence="2 3">CCM 8694</strain>
    </source>
</reference>
<evidence type="ECO:0000313" key="2">
    <source>
        <dbReference type="EMBL" id="NHZ67091.1"/>
    </source>
</evidence>
<dbReference type="InterPro" id="IPR027417">
    <property type="entry name" value="P-loop_NTPase"/>
</dbReference>
<proteinExistence type="predicted"/>
<dbReference type="PANTHER" id="PTHR13696">
    <property type="entry name" value="P-LOOP CONTAINING NUCLEOSIDE TRIPHOSPHATE HYDROLASE"/>
    <property type="match status" value="1"/>
</dbReference>
<keyword evidence="3" id="KW-1185">Reference proteome</keyword>
<dbReference type="PANTHER" id="PTHR13696:SF52">
    <property type="entry name" value="PARA FAMILY PROTEIN CT_582"/>
    <property type="match status" value="1"/>
</dbReference>
<protein>
    <submittedName>
        <fullName evidence="2">AAA family ATPase</fullName>
    </submittedName>
</protein>
<name>A0ABX0MX74_9BURK</name>
<evidence type="ECO:0000259" key="1">
    <source>
        <dbReference type="Pfam" id="PF13614"/>
    </source>
</evidence>
<comment type="caution">
    <text evidence="2">The sequence shown here is derived from an EMBL/GenBank/DDBJ whole genome shotgun (WGS) entry which is preliminary data.</text>
</comment>
<dbReference type="InterPro" id="IPR025669">
    <property type="entry name" value="AAA_dom"/>
</dbReference>
<gene>
    <name evidence="2" type="ORF">F1735_33355</name>
</gene>
<sequence length="324" mass="35779">MNCENKMAKVVSFFNNKGGVGKTTTSTNVAAGLAQKFGKKVLYLDLDPQCNSTLLITGEEKVTDCYWINPGATQTILNVVAPLLEDEPTIAFDQGMINTGPNRFGVHVLMGHPKLSAIEDRLGDAWVKLAGGEIGALRKTNWCHALVSELRDSYDYIFIDLGPSLGSLNRSALIASDFFVTPMSIDIFSIIGLRNISDWLTQWIKRYERGIENLVLNDQGELLNKYPVRQSLPIRTGCIGYTTQSYATRKNKDGERRPTHAFENILNQFSDEFFLNLGGFVPNTVRDSVILGEIPNMFSLAPLAQKNSTPIRGLKASDGIFGAH</sequence>
<evidence type="ECO:0000313" key="3">
    <source>
        <dbReference type="Proteomes" id="UP000610594"/>
    </source>
</evidence>
<dbReference type="Proteomes" id="UP000610594">
    <property type="component" value="Unassembled WGS sequence"/>
</dbReference>
<dbReference type="Pfam" id="PF13614">
    <property type="entry name" value="AAA_31"/>
    <property type="match status" value="1"/>
</dbReference>
<accession>A0ABX0MX74</accession>
<dbReference type="Gene3D" id="3.40.50.300">
    <property type="entry name" value="P-loop containing nucleotide triphosphate hydrolases"/>
    <property type="match status" value="1"/>
</dbReference>
<feature type="domain" description="AAA" evidence="1">
    <location>
        <begin position="8"/>
        <end position="208"/>
    </location>
</feature>
<dbReference type="CDD" id="cd02042">
    <property type="entry name" value="ParAB_family"/>
    <property type="match status" value="1"/>
</dbReference>
<dbReference type="SUPFAM" id="SSF52540">
    <property type="entry name" value="P-loop containing nucleoside triphosphate hydrolases"/>
    <property type="match status" value="1"/>
</dbReference>
<dbReference type="InterPro" id="IPR050678">
    <property type="entry name" value="DNA_Partitioning_ATPase"/>
</dbReference>
<dbReference type="PRINTS" id="PR00091">
    <property type="entry name" value="NITROGNASEII"/>
</dbReference>